<organism evidence="2 3">
    <name type="scientific">Streptomyces litchfieldiae</name>
    <dbReference type="NCBI Taxonomy" id="3075543"/>
    <lineage>
        <taxon>Bacteria</taxon>
        <taxon>Bacillati</taxon>
        <taxon>Actinomycetota</taxon>
        <taxon>Actinomycetes</taxon>
        <taxon>Kitasatosporales</taxon>
        <taxon>Streptomycetaceae</taxon>
        <taxon>Streptomyces</taxon>
    </lineage>
</organism>
<dbReference type="RefSeq" id="WP_311706933.1">
    <property type="nucleotide sequence ID" value="NZ_JAVREL010000016.1"/>
</dbReference>
<evidence type="ECO:0000313" key="3">
    <source>
        <dbReference type="Proteomes" id="UP001183246"/>
    </source>
</evidence>
<proteinExistence type="predicted"/>
<name>A0ABU2MVX6_9ACTN</name>
<dbReference type="InterPro" id="IPR011990">
    <property type="entry name" value="TPR-like_helical_dom_sf"/>
</dbReference>
<dbReference type="Gene3D" id="1.25.40.10">
    <property type="entry name" value="Tetratricopeptide repeat domain"/>
    <property type="match status" value="1"/>
</dbReference>
<feature type="region of interest" description="Disordered" evidence="1">
    <location>
        <begin position="1"/>
        <end position="22"/>
    </location>
</feature>
<protein>
    <recommendedName>
        <fullName evidence="4">XRE family transcriptional regulator</fullName>
    </recommendedName>
</protein>
<keyword evidence="3" id="KW-1185">Reference proteome</keyword>
<dbReference type="Proteomes" id="UP001183246">
    <property type="component" value="Unassembled WGS sequence"/>
</dbReference>
<evidence type="ECO:0000313" key="2">
    <source>
        <dbReference type="EMBL" id="MDT0345800.1"/>
    </source>
</evidence>
<feature type="region of interest" description="Disordered" evidence="1">
    <location>
        <begin position="114"/>
        <end position="136"/>
    </location>
</feature>
<sequence>MTGEPREKATAEAAGGEKRNNALRRARLERDLSQEEIVEDLNQLAARLYAEGCLPRAVSVSERQYRTWESPNPGYPHQATRQLLEAYFHKHASELGFKRRTSMHGSGAALMPGAFTSGTRDSGGREPWTGRSFGGHHGVHEPDRSAPLMAVAPGVAGDPTDRRTLVALTGSTALTSLIGANSASADTVRAFTRRTSHSDLAPQDVEDLELAVHRLGATYSAHSPAELWPVAARYRERAAALLEGRHTLRQGRALAHQAGMLSVVLAWLAHDLGRRDLVGALCDDAWQHGREADSPEVCAWAEDVRCTDALYDQRPLDALTAATRGLAVAPGGSNAAVRLSAQLARTQARVGNQDEFARAAGRAEVHRENIPLHGVGLFAADAVRIVSFNASSHGWLGQHRLARDAAQEAISLYESVAPGRAPTRLAIARLDLALAHAALGEPEASLPLAQQALKGDRVVQSIRDRARQLGRTLLTTYPSLPQVQAFGEEVRSLT</sequence>
<evidence type="ECO:0000256" key="1">
    <source>
        <dbReference type="SAM" id="MobiDB-lite"/>
    </source>
</evidence>
<reference evidence="3" key="1">
    <citation type="submission" date="2023-07" db="EMBL/GenBank/DDBJ databases">
        <title>30 novel species of actinomycetes from the DSMZ collection.</title>
        <authorList>
            <person name="Nouioui I."/>
        </authorList>
    </citation>
    <scope>NUCLEOTIDE SEQUENCE [LARGE SCALE GENOMIC DNA]</scope>
    <source>
        <strain evidence="3">DSM 44938</strain>
    </source>
</reference>
<comment type="caution">
    <text evidence="2">The sequence shown here is derived from an EMBL/GenBank/DDBJ whole genome shotgun (WGS) entry which is preliminary data.</text>
</comment>
<accession>A0ABU2MVX6</accession>
<gene>
    <name evidence="2" type="ORF">RM590_24885</name>
</gene>
<evidence type="ECO:0008006" key="4">
    <source>
        <dbReference type="Google" id="ProtNLM"/>
    </source>
</evidence>
<dbReference type="EMBL" id="JAVREL010000016">
    <property type="protein sequence ID" value="MDT0345800.1"/>
    <property type="molecule type" value="Genomic_DNA"/>
</dbReference>